<dbReference type="InterPro" id="IPR042197">
    <property type="entry name" value="Apaf_helical"/>
</dbReference>
<evidence type="ECO:0000259" key="3">
    <source>
        <dbReference type="Pfam" id="PF00931"/>
    </source>
</evidence>
<evidence type="ECO:0000313" key="5">
    <source>
        <dbReference type="EMBL" id="KAF7851612.1"/>
    </source>
</evidence>
<dbReference type="Pfam" id="PF23282">
    <property type="entry name" value="WHD_ROQ1"/>
    <property type="match status" value="1"/>
</dbReference>
<dbReference type="Gene3D" id="1.10.8.430">
    <property type="entry name" value="Helical domain of apoptotic protease-activating factors"/>
    <property type="match status" value="1"/>
</dbReference>
<dbReference type="InterPro" id="IPR027417">
    <property type="entry name" value="P-loop_NTPase"/>
</dbReference>
<reference evidence="5" key="1">
    <citation type="submission" date="2020-05" db="EMBL/GenBank/DDBJ databases">
        <title>WGS assembly of Corymbia citriodora subspecies variegata.</title>
        <authorList>
            <person name="Barry K."/>
            <person name="Hundley H."/>
            <person name="Shu S."/>
            <person name="Jenkins J."/>
            <person name="Grimwood J."/>
            <person name="Baten A."/>
        </authorList>
    </citation>
    <scope>NUCLEOTIDE SEQUENCE</scope>
    <source>
        <strain evidence="5">CV2-018</strain>
    </source>
</reference>
<dbReference type="Pfam" id="PF00931">
    <property type="entry name" value="NB-ARC"/>
    <property type="match status" value="1"/>
</dbReference>
<feature type="domain" description="Disease resistance protein Roq1-like winged-helix" evidence="4">
    <location>
        <begin position="291"/>
        <end position="360"/>
    </location>
</feature>
<keyword evidence="1" id="KW-0433">Leucine-rich repeat</keyword>
<evidence type="ECO:0000313" key="6">
    <source>
        <dbReference type="Proteomes" id="UP000806378"/>
    </source>
</evidence>
<dbReference type="PANTHER" id="PTHR11017">
    <property type="entry name" value="LEUCINE-RICH REPEAT-CONTAINING PROTEIN"/>
    <property type="match status" value="1"/>
</dbReference>
<dbReference type="InterPro" id="IPR002182">
    <property type="entry name" value="NB-ARC"/>
</dbReference>
<accession>A0A8T0CY36</accession>
<dbReference type="Gramene" id="rna-gnl|WGS:JABURB|Cocit.L3495.1">
    <property type="protein sequence ID" value="cds-KAF7851612.1"/>
    <property type="gene ID" value="gene-BT93_L3495"/>
</dbReference>
<feature type="domain" description="NB-ARC" evidence="3">
    <location>
        <begin position="52"/>
        <end position="224"/>
    </location>
</feature>
<gene>
    <name evidence="5" type="ORF">BT93_L3495</name>
</gene>
<name>A0A8T0CY36_CORYI</name>
<dbReference type="EMBL" id="MU089531">
    <property type="protein sequence ID" value="KAF7851612.1"/>
    <property type="molecule type" value="Genomic_DNA"/>
</dbReference>
<evidence type="ECO:0000259" key="4">
    <source>
        <dbReference type="Pfam" id="PF23282"/>
    </source>
</evidence>
<dbReference type="GO" id="GO:0043531">
    <property type="term" value="F:ADP binding"/>
    <property type="evidence" value="ECO:0007669"/>
    <property type="project" value="InterPro"/>
</dbReference>
<sequence length="903" mass="103200">MAGRWGTMGDGIGMHADGSGSQRDLISSVVQTVLVKLKVAYENVTEHLVGVDDHVDAITKLLDVGSDGIRYLQIHGIGGVGKTTLAQVIFNKLSYSFDRCCFLVDVRESSTGKNGSVNLQKKLLSNLHGPRYVDQIYQVNDGINMMSRVLKNKKVLIILDDVDEQEQLDSLAKDGNWFGSGSRIIITTRCNRVLVEGPNVSTYELCEMGFEHALKLFSRHAFRRDYPPNHASLSKEIVSTLGNLPLAIKITGSSLKGQSKAIWKDTFEKLKEAPPTEVQRKLMISYEKLEHTEKEIFLDIACFFVYKDKADPFYMWKDCKYHPDVAIAHLILMSLIKIKDDNTFWMHDQVRDLGREIVRQENSKHLGKRSRVWKREEALSILKWKEGSEKVEALSVGIRGSSGLHREILTRDEFANLQNLRFFEGVFVSLTGDFTNLLSKLRWFSWHLHGTKFETTNFHPANLVVLNLSRSCVSEEWIGWDQIREAKKLKVLDLSYCEYLKRTPDLSSWVYLEKLVLKGCSNLIEIDHSIGNLKELKVLKMSGIRDITKLPSAIGQVKKLKELDAQGCCNLIGEIPEKIGKLPRLRILNFSGTRISRLPTSMSHLFKLQTLELEKCPELKELPELPPSLTCLIWGPKSCWCSFKEMMRYETREYCDQEIGKQRQRLSTGNTCRQETLVSALPTSIGTLSQLKTLKLCCENVQFLPQLPSSLRELQLRDLITTQSSDFSNLKNLSNLTFYGCSLELTDLYGAESKELRMECCELRPLDAPLQLEMKRLRSLEMAYCEFHPKVLDLSRMKNLHKVSLLWCLSLVEICGFEESESLCSLSVVYCLSLERMSDLSKLKNLSELVVRSSRKLKRLQGLDHLESLKKCEISNIGEPNGDFMLELHFSFCEIYQKIYRWL</sequence>
<dbReference type="InterPro" id="IPR044974">
    <property type="entry name" value="Disease_R_plants"/>
</dbReference>
<proteinExistence type="predicted"/>
<dbReference type="PRINTS" id="PR00364">
    <property type="entry name" value="DISEASERSIST"/>
</dbReference>
<dbReference type="AlphaFoldDB" id="A0A8T0CY36"/>
<dbReference type="PANTHER" id="PTHR11017:SF570">
    <property type="entry name" value="DISEASE RESISTANCE PROTEIN (TIR-NBS CLASS)-RELATED"/>
    <property type="match status" value="1"/>
</dbReference>
<dbReference type="InterPro" id="IPR032675">
    <property type="entry name" value="LRR_dom_sf"/>
</dbReference>
<comment type="caution">
    <text evidence="5">The sequence shown here is derived from an EMBL/GenBank/DDBJ whole genome shotgun (WGS) entry which is preliminary data.</text>
</comment>
<dbReference type="Gene3D" id="3.80.10.10">
    <property type="entry name" value="Ribonuclease Inhibitor"/>
    <property type="match status" value="2"/>
</dbReference>
<dbReference type="OrthoDB" id="1930487at2759"/>
<dbReference type="Proteomes" id="UP000806378">
    <property type="component" value="Unassembled WGS sequence"/>
</dbReference>
<dbReference type="InterPro" id="IPR036390">
    <property type="entry name" value="WH_DNA-bd_sf"/>
</dbReference>
<evidence type="ECO:0000256" key="2">
    <source>
        <dbReference type="ARBA" id="ARBA00022737"/>
    </source>
</evidence>
<evidence type="ECO:0008006" key="7">
    <source>
        <dbReference type="Google" id="ProtNLM"/>
    </source>
</evidence>
<dbReference type="SUPFAM" id="SSF52047">
    <property type="entry name" value="RNI-like"/>
    <property type="match status" value="1"/>
</dbReference>
<protein>
    <recommendedName>
        <fullName evidence="7">NB-ARC domain-containing protein</fullName>
    </recommendedName>
</protein>
<organism evidence="5 6">
    <name type="scientific">Corymbia citriodora subsp. variegata</name>
    <dbReference type="NCBI Taxonomy" id="360336"/>
    <lineage>
        <taxon>Eukaryota</taxon>
        <taxon>Viridiplantae</taxon>
        <taxon>Streptophyta</taxon>
        <taxon>Embryophyta</taxon>
        <taxon>Tracheophyta</taxon>
        <taxon>Spermatophyta</taxon>
        <taxon>Magnoliopsida</taxon>
        <taxon>eudicotyledons</taxon>
        <taxon>Gunneridae</taxon>
        <taxon>Pentapetalae</taxon>
        <taxon>rosids</taxon>
        <taxon>malvids</taxon>
        <taxon>Myrtales</taxon>
        <taxon>Myrtaceae</taxon>
        <taxon>Myrtoideae</taxon>
        <taxon>Eucalypteae</taxon>
        <taxon>Corymbia</taxon>
    </lineage>
</organism>
<dbReference type="Gene3D" id="3.40.50.300">
    <property type="entry name" value="P-loop containing nucleotide triphosphate hydrolases"/>
    <property type="match status" value="1"/>
</dbReference>
<dbReference type="InterPro" id="IPR058192">
    <property type="entry name" value="WHD_ROQ1-like"/>
</dbReference>
<keyword evidence="2" id="KW-0677">Repeat</keyword>
<dbReference type="SUPFAM" id="SSF46785">
    <property type="entry name" value="Winged helix' DNA-binding domain"/>
    <property type="match status" value="1"/>
</dbReference>
<dbReference type="SUPFAM" id="SSF52540">
    <property type="entry name" value="P-loop containing nucleoside triphosphate hydrolases"/>
    <property type="match status" value="1"/>
</dbReference>
<dbReference type="SUPFAM" id="SSF52058">
    <property type="entry name" value="L domain-like"/>
    <property type="match status" value="1"/>
</dbReference>
<keyword evidence="6" id="KW-1185">Reference proteome</keyword>
<evidence type="ECO:0000256" key="1">
    <source>
        <dbReference type="ARBA" id="ARBA00022614"/>
    </source>
</evidence>
<dbReference type="GO" id="GO:0006952">
    <property type="term" value="P:defense response"/>
    <property type="evidence" value="ECO:0007669"/>
    <property type="project" value="InterPro"/>
</dbReference>